<keyword evidence="6" id="KW-1133">Transmembrane helix</keyword>
<proteinExistence type="inferred from homology"/>
<comment type="caution">
    <text evidence="8">The sequence shown here is derived from an EMBL/GenBank/DDBJ whole genome shotgun (WGS) entry which is preliminary data.</text>
</comment>
<evidence type="ECO:0000256" key="2">
    <source>
        <dbReference type="ARBA" id="ARBA00022630"/>
    </source>
</evidence>
<feature type="compositionally biased region" description="Basic and acidic residues" evidence="5">
    <location>
        <begin position="816"/>
        <end position="829"/>
    </location>
</feature>
<gene>
    <name evidence="8" type="ORF">BG006_002756</name>
</gene>
<dbReference type="Pfam" id="PF01494">
    <property type="entry name" value="FAD_binding_3"/>
    <property type="match status" value="1"/>
</dbReference>
<evidence type="ECO:0000256" key="4">
    <source>
        <dbReference type="ARBA" id="ARBA00023002"/>
    </source>
</evidence>
<evidence type="ECO:0000256" key="6">
    <source>
        <dbReference type="SAM" id="Phobius"/>
    </source>
</evidence>
<accession>A0A9P5S8V3</accession>
<reference evidence="8" key="1">
    <citation type="journal article" date="2020" name="Fungal Divers.">
        <title>Resolving the Mortierellaceae phylogeny through synthesis of multi-gene phylogenetics and phylogenomics.</title>
        <authorList>
            <person name="Vandepol N."/>
            <person name="Liber J."/>
            <person name="Desiro A."/>
            <person name="Na H."/>
            <person name="Kennedy M."/>
            <person name="Barry K."/>
            <person name="Grigoriev I.V."/>
            <person name="Miller A.N."/>
            <person name="O'Donnell K."/>
            <person name="Stajich J.E."/>
            <person name="Bonito G."/>
        </authorList>
    </citation>
    <scope>NUCLEOTIDE SEQUENCE</scope>
    <source>
        <strain evidence="8">NVP1</strain>
    </source>
</reference>
<feature type="region of interest" description="Disordered" evidence="5">
    <location>
        <begin position="774"/>
        <end position="876"/>
    </location>
</feature>
<evidence type="ECO:0000256" key="3">
    <source>
        <dbReference type="ARBA" id="ARBA00022827"/>
    </source>
</evidence>
<keyword evidence="6" id="KW-0472">Membrane</keyword>
<dbReference type="InterPro" id="IPR002938">
    <property type="entry name" value="FAD-bd"/>
</dbReference>
<dbReference type="InterPro" id="IPR050562">
    <property type="entry name" value="FAD_mOase_fung"/>
</dbReference>
<dbReference type="Gene3D" id="3.50.50.60">
    <property type="entry name" value="FAD/NAD(P)-binding domain"/>
    <property type="match status" value="1"/>
</dbReference>
<keyword evidence="2" id="KW-0285">Flavoprotein</keyword>
<dbReference type="PRINTS" id="PR00420">
    <property type="entry name" value="RNGMNOXGNASE"/>
</dbReference>
<dbReference type="GO" id="GO:0071949">
    <property type="term" value="F:FAD binding"/>
    <property type="evidence" value="ECO:0007669"/>
    <property type="project" value="InterPro"/>
</dbReference>
<dbReference type="SUPFAM" id="SSF51905">
    <property type="entry name" value="FAD/NAD(P)-binding domain"/>
    <property type="match status" value="1"/>
</dbReference>
<feature type="compositionally biased region" description="Acidic residues" evidence="5">
    <location>
        <begin position="780"/>
        <end position="801"/>
    </location>
</feature>
<keyword evidence="6" id="KW-0812">Transmembrane</keyword>
<feature type="non-terminal residue" evidence="8">
    <location>
        <position position="876"/>
    </location>
</feature>
<sequence>MAPDPVIVIVGAGIAGLTLAIMLERAGMPRYVVLERHASLKPLGSALLLSAMSLRCFDQLGLLPEIIKISKPQVGSVWLDEHMNYLGDFDGSFIGKRYGYFNVVMTRPDLVDILARHVPAHKIHYSKKVLSLTQTSESATVRCSDYSVYQGDIVIGADGAYSGIRQNIYKAIQAEYQEINVASLDNKRFNSVVKPLPISDMAPLRFDQHAIVGVTGKLDADKYPFLREKACQSITVFRGSLSKRSKLSSVFKGKEGPAENFKISEWAPDAVDDMLNLKTLRDQTSPYGGTIGDLFDKTPKGNAVKIMLEDKSFKTWFYKRTVLVGDACHKLIPFSGVGSVHAIMDCITLMNALFDMPDGDQFTATDITKAFRTYRALRYKSATAAVKGSRQTSHILSGTGTLNELIRKGTVRGMPQYLISVAADRIFCSRPILTYLPFVPDYGTRKSDPQPLGRRDREELELLRARQRVERENQLKAKRSMTLTNQGSRLSVGGILRGGAQRILQTSSMASSATTLLRGGQVTKALPPSSSSSSSLSTSSGLLALDLPKHNNLMARPQFLKRSVAAPSPRASARASGVSSMTHDSTDAISISSTISTTTTASRASVYSYYSSAIEDYKLMQTSNPSHAKSSVTFRAGFGESTSTSTQSSSGTGTFGQAAGSRGFHDREASANETTDEDEDDAYSVTNDCTGPCCAGPVYTESTYTESSCSCSMYSKSIYSDSDLEAERGVAPSLPYTERDLCGYYIRERSVYPYMDTRHQEKVFHSKVFVRRERSRDNVQVEEEDDDDDDDDNDGGGDDDTATIRAIHPSRQHRRSSYDSELGERRRDSSASLVSSLFRRYGISGSSSDVSRGSSTATGYDDLAAKPESSLLNLPV</sequence>
<evidence type="ECO:0000259" key="7">
    <source>
        <dbReference type="Pfam" id="PF01494"/>
    </source>
</evidence>
<dbReference type="AlphaFoldDB" id="A0A9P5S8V3"/>
<organism evidence="8 9">
    <name type="scientific">Podila minutissima</name>
    <dbReference type="NCBI Taxonomy" id="64525"/>
    <lineage>
        <taxon>Eukaryota</taxon>
        <taxon>Fungi</taxon>
        <taxon>Fungi incertae sedis</taxon>
        <taxon>Mucoromycota</taxon>
        <taxon>Mortierellomycotina</taxon>
        <taxon>Mortierellomycetes</taxon>
        <taxon>Mortierellales</taxon>
        <taxon>Mortierellaceae</taxon>
        <taxon>Podila</taxon>
    </lineage>
</organism>
<name>A0A9P5S8V3_9FUNG</name>
<keyword evidence="9" id="KW-1185">Reference proteome</keyword>
<protein>
    <recommendedName>
        <fullName evidence="7">FAD-binding domain-containing protein</fullName>
    </recommendedName>
</protein>
<evidence type="ECO:0000256" key="5">
    <source>
        <dbReference type="SAM" id="MobiDB-lite"/>
    </source>
</evidence>
<feature type="transmembrane region" description="Helical" evidence="6">
    <location>
        <begin position="6"/>
        <end position="23"/>
    </location>
</feature>
<feature type="compositionally biased region" description="Low complexity" evidence="5">
    <location>
        <begin position="639"/>
        <end position="661"/>
    </location>
</feature>
<dbReference type="PANTHER" id="PTHR47356">
    <property type="entry name" value="FAD-DEPENDENT MONOOXYGENASE ASQG-RELATED"/>
    <property type="match status" value="1"/>
</dbReference>
<dbReference type="InterPro" id="IPR036188">
    <property type="entry name" value="FAD/NAD-bd_sf"/>
</dbReference>
<feature type="region of interest" description="Disordered" evidence="5">
    <location>
        <begin position="639"/>
        <end position="683"/>
    </location>
</feature>
<dbReference type="EMBL" id="JAAAUY010001686">
    <property type="protein sequence ID" value="KAF9320569.1"/>
    <property type="molecule type" value="Genomic_DNA"/>
</dbReference>
<keyword evidence="4" id="KW-0560">Oxidoreductase</keyword>
<keyword evidence="3" id="KW-0274">FAD</keyword>
<evidence type="ECO:0000256" key="1">
    <source>
        <dbReference type="ARBA" id="ARBA00007992"/>
    </source>
</evidence>
<feature type="compositionally biased region" description="Low complexity" evidence="5">
    <location>
        <begin position="842"/>
        <end position="855"/>
    </location>
</feature>
<comment type="similarity">
    <text evidence="1">Belongs to the paxM FAD-dependent monooxygenase family.</text>
</comment>
<dbReference type="PANTHER" id="PTHR47356:SF2">
    <property type="entry name" value="FAD-BINDING DOMAIN-CONTAINING PROTEIN-RELATED"/>
    <property type="match status" value="1"/>
</dbReference>
<evidence type="ECO:0000313" key="8">
    <source>
        <dbReference type="EMBL" id="KAF9320569.1"/>
    </source>
</evidence>
<feature type="domain" description="FAD-binding" evidence="7">
    <location>
        <begin position="7"/>
        <end position="182"/>
    </location>
</feature>
<dbReference type="Proteomes" id="UP000696485">
    <property type="component" value="Unassembled WGS sequence"/>
</dbReference>
<dbReference type="GO" id="GO:0004497">
    <property type="term" value="F:monooxygenase activity"/>
    <property type="evidence" value="ECO:0007669"/>
    <property type="project" value="InterPro"/>
</dbReference>
<evidence type="ECO:0000313" key="9">
    <source>
        <dbReference type="Proteomes" id="UP000696485"/>
    </source>
</evidence>